<dbReference type="EMBL" id="SORX01000001">
    <property type="protein sequence ID" value="TFE03944.1"/>
    <property type="molecule type" value="Genomic_DNA"/>
</dbReference>
<comment type="subunit">
    <text evidence="4">Interacts with translational regulator CsrA and flagellin(s).</text>
</comment>
<keyword evidence="2 4" id="KW-1005">Bacterial flagellum biogenesis</keyword>
<dbReference type="InterPro" id="IPR003775">
    <property type="entry name" value="Flagellar_assembly_factor_FliW"/>
</dbReference>
<dbReference type="GO" id="GO:0044780">
    <property type="term" value="P:bacterial-type flagellum assembly"/>
    <property type="evidence" value="ECO:0007669"/>
    <property type="project" value="UniProtKB-UniRule"/>
</dbReference>
<comment type="function">
    <text evidence="4">Acts as an anti-CsrA protein, binds CsrA and prevents it from repressing translation of its target genes, one of which is flagellin. Binds to flagellin and participates in the assembly of the flagellum.</text>
</comment>
<keyword evidence="1 4" id="KW-0963">Cytoplasm</keyword>
<dbReference type="RefSeq" id="WP_134378739.1">
    <property type="nucleotide sequence ID" value="NZ_SORX01000001.1"/>
</dbReference>
<keyword evidence="5" id="KW-0969">Cilium</keyword>
<comment type="similarity">
    <text evidence="4">Belongs to the FliW family.</text>
</comment>
<evidence type="ECO:0000256" key="1">
    <source>
        <dbReference type="ARBA" id="ARBA00022490"/>
    </source>
</evidence>
<dbReference type="SUPFAM" id="SSF141457">
    <property type="entry name" value="BH3618-like"/>
    <property type="match status" value="1"/>
</dbReference>
<dbReference type="NCBIfam" id="NF009793">
    <property type="entry name" value="PRK13285.1-1"/>
    <property type="match status" value="1"/>
</dbReference>
<evidence type="ECO:0000256" key="2">
    <source>
        <dbReference type="ARBA" id="ARBA00022795"/>
    </source>
</evidence>
<keyword evidence="4" id="KW-0143">Chaperone</keyword>
<dbReference type="Proteomes" id="UP000297776">
    <property type="component" value="Unassembled WGS sequence"/>
</dbReference>
<dbReference type="OrthoDB" id="9801235at2"/>
<proteinExistence type="inferred from homology"/>
<organism evidence="5 6">
    <name type="scientific">Jeotgalibacillus salarius</name>
    <dbReference type="NCBI Taxonomy" id="546023"/>
    <lineage>
        <taxon>Bacteria</taxon>
        <taxon>Bacillati</taxon>
        <taxon>Bacillota</taxon>
        <taxon>Bacilli</taxon>
        <taxon>Bacillales</taxon>
        <taxon>Caryophanaceae</taxon>
        <taxon>Jeotgalibacillus</taxon>
    </lineage>
</organism>
<dbReference type="Gene3D" id="2.30.290.10">
    <property type="entry name" value="BH3618-like"/>
    <property type="match status" value="1"/>
</dbReference>
<keyword evidence="5" id="KW-0966">Cell projection</keyword>
<evidence type="ECO:0000256" key="4">
    <source>
        <dbReference type="HAMAP-Rule" id="MF_01185"/>
    </source>
</evidence>
<dbReference type="AlphaFoldDB" id="A0A4Y8LLR1"/>
<keyword evidence="6" id="KW-1185">Reference proteome</keyword>
<dbReference type="PANTHER" id="PTHR39190:SF1">
    <property type="entry name" value="FLAGELLAR ASSEMBLY FACTOR FLIW"/>
    <property type="match status" value="1"/>
</dbReference>
<accession>A0A4Y8LLR1</accession>
<dbReference type="HAMAP" id="MF_01185">
    <property type="entry name" value="FliW"/>
    <property type="match status" value="1"/>
</dbReference>
<dbReference type="Pfam" id="PF02623">
    <property type="entry name" value="FliW"/>
    <property type="match status" value="1"/>
</dbReference>
<evidence type="ECO:0000256" key="3">
    <source>
        <dbReference type="ARBA" id="ARBA00022845"/>
    </source>
</evidence>
<dbReference type="GO" id="GO:0006417">
    <property type="term" value="P:regulation of translation"/>
    <property type="evidence" value="ECO:0007669"/>
    <property type="project" value="UniProtKB-KW"/>
</dbReference>
<name>A0A4Y8LLR1_9BACL</name>
<dbReference type="PANTHER" id="PTHR39190">
    <property type="entry name" value="FLAGELLAR ASSEMBLY FACTOR FLIW"/>
    <property type="match status" value="1"/>
</dbReference>
<comment type="subcellular location">
    <subcellularLocation>
        <location evidence="4">Cytoplasm</location>
    </subcellularLocation>
</comment>
<evidence type="ECO:0000313" key="6">
    <source>
        <dbReference type="Proteomes" id="UP000297776"/>
    </source>
</evidence>
<dbReference type="GO" id="GO:0005737">
    <property type="term" value="C:cytoplasm"/>
    <property type="evidence" value="ECO:0007669"/>
    <property type="project" value="UniProtKB-SubCell"/>
</dbReference>
<comment type="caution">
    <text evidence="5">The sequence shown here is derived from an EMBL/GenBank/DDBJ whole genome shotgun (WGS) entry which is preliminary data.</text>
</comment>
<evidence type="ECO:0000313" key="5">
    <source>
        <dbReference type="EMBL" id="TFE03944.1"/>
    </source>
</evidence>
<gene>
    <name evidence="4" type="primary">fliW</name>
    <name evidence="5" type="ORF">E2626_01050</name>
</gene>
<keyword evidence="5" id="KW-0282">Flagellum</keyword>
<reference evidence="5 6" key="1">
    <citation type="submission" date="2019-03" db="EMBL/GenBank/DDBJ databases">
        <authorList>
            <person name="Yang Y."/>
        </authorList>
    </citation>
    <scope>NUCLEOTIDE SEQUENCE [LARGE SCALE GENOMIC DNA]</scope>
    <source>
        <strain evidence="5 6">ASL-1</strain>
    </source>
</reference>
<dbReference type="InterPro" id="IPR024046">
    <property type="entry name" value="Flagellar_assmbl_FliW_dom_sf"/>
</dbReference>
<sequence length="143" mass="16523">MKIETKYHGQIEIDENSIWHFEKGIPGFEDEKHFTLLSFKDNDIFFVLQSTLTPSLGFIISNPFSFFQEYEIKLDEAVTHALELEKPEDSIVYVILTVREHFSDSTANLQAPLVFNLKNKKAKQIILQDYSRKQPVTAAAVKE</sequence>
<protein>
    <recommendedName>
        <fullName evidence="4">Flagellar assembly factor FliW</fullName>
    </recommendedName>
</protein>
<keyword evidence="3 4" id="KW-0810">Translation regulation</keyword>